<dbReference type="InterPro" id="IPR029058">
    <property type="entry name" value="AB_hydrolase_fold"/>
</dbReference>
<dbReference type="InterPro" id="IPR011042">
    <property type="entry name" value="6-blade_b-propeller_TolB-like"/>
</dbReference>
<dbReference type="Pfam" id="PF00326">
    <property type="entry name" value="Peptidase_S9"/>
    <property type="match status" value="1"/>
</dbReference>
<dbReference type="SUPFAM" id="SSF53474">
    <property type="entry name" value="alpha/beta-Hydrolases"/>
    <property type="match status" value="1"/>
</dbReference>
<dbReference type="GO" id="GO:0016787">
    <property type="term" value="F:hydrolase activity"/>
    <property type="evidence" value="ECO:0007669"/>
    <property type="project" value="UniProtKB-KW"/>
</dbReference>
<name>A0ABT8L055_9BACT</name>
<comment type="caution">
    <text evidence="6">The sequence shown here is derived from an EMBL/GenBank/DDBJ whole genome shotgun (WGS) entry which is preliminary data.</text>
</comment>
<dbReference type="Pfam" id="PF07676">
    <property type="entry name" value="PD40"/>
    <property type="match status" value="3"/>
</dbReference>
<evidence type="ECO:0000313" key="7">
    <source>
        <dbReference type="Proteomes" id="UP001172082"/>
    </source>
</evidence>
<dbReference type="EC" id="3.4.-.-" evidence="6"/>
<evidence type="ECO:0000259" key="4">
    <source>
        <dbReference type="Pfam" id="PF00326"/>
    </source>
</evidence>
<reference evidence="6" key="1">
    <citation type="submission" date="2023-06" db="EMBL/GenBank/DDBJ databases">
        <title>Genomic of Parafulvivirga corallium.</title>
        <authorList>
            <person name="Wang G."/>
        </authorList>
    </citation>
    <scope>NUCLEOTIDE SEQUENCE</scope>
    <source>
        <strain evidence="6">BMA10</strain>
    </source>
</reference>
<feature type="chain" id="PRO_5047217557" evidence="3">
    <location>
        <begin position="23"/>
        <end position="677"/>
    </location>
</feature>
<dbReference type="EMBL" id="JAUJEA010000020">
    <property type="protein sequence ID" value="MDN5205547.1"/>
    <property type="molecule type" value="Genomic_DNA"/>
</dbReference>
<dbReference type="InterPro" id="IPR011659">
    <property type="entry name" value="WD40"/>
</dbReference>
<evidence type="ECO:0000313" key="6">
    <source>
        <dbReference type="EMBL" id="MDN5205547.1"/>
    </source>
</evidence>
<feature type="signal peptide" evidence="3">
    <location>
        <begin position="1"/>
        <end position="22"/>
    </location>
</feature>
<accession>A0ABT8L055</accession>
<dbReference type="PANTHER" id="PTHR42776:SF27">
    <property type="entry name" value="DIPEPTIDYL PEPTIDASE FAMILY MEMBER 6"/>
    <property type="match status" value="1"/>
</dbReference>
<proteinExistence type="predicted"/>
<feature type="domain" description="Peptidase S9 prolyl oligopeptidase catalytic" evidence="4">
    <location>
        <begin position="470"/>
        <end position="676"/>
    </location>
</feature>
<keyword evidence="1 6" id="KW-0378">Hydrolase</keyword>
<keyword evidence="7" id="KW-1185">Reference proteome</keyword>
<dbReference type="Pfam" id="PF00930">
    <property type="entry name" value="DPPIV_N"/>
    <property type="match status" value="1"/>
</dbReference>
<dbReference type="Proteomes" id="UP001172082">
    <property type="component" value="Unassembled WGS sequence"/>
</dbReference>
<feature type="domain" description="Dipeptidylpeptidase IV N-terminal" evidence="5">
    <location>
        <begin position="193"/>
        <end position="283"/>
    </location>
</feature>
<dbReference type="PANTHER" id="PTHR42776">
    <property type="entry name" value="SERINE PEPTIDASE S9 FAMILY MEMBER"/>
    <property type="match status" value="1"/>
</dbReference>
<dbReference type="RefSeq" id="WP_346755569.1">
    <property type="nucleotide sequence ID" value="NZ_JAUJEA010000020.1"/>
</dbReference>
<evidence type="ECO:0000256" key="2">
    <source>
        <dbReference type="ARBA" id="ARBA00022825"/>
    </source>
</evidence>
<dbReference type="Gene3D" id="2.120.10.30">
    <property type="entry name" value="TolB, C-terminal domain"/>
    <property type="match status" value="2"/>
</dbReference>
<gene>
    <name evidence="6" type="ORF">QQ008_29455</name>
</gene>
<evidence type="ECO:0000256" key="1">
    <source>
        <dbReference type="ARBA" id="ARBA00022801"/>
    </source>
</evidence>
<dbReference type="InterPro" id="IPR001375">
    <property type="entry name" value="Peptidase_S9_cat"/>
</dbReference>
<protein>
    <submittedName>
        <fullName evidence="6">S9 family peptidase</fullName>
        <ecNumber evidence="6">3.4.-.-</ecNumber>
    </submittedName>
</protein>
<evidence type="ECO:0000259" key="5">
    <source>
        <dbReference type="Pfam" id="PF00930"/>
    </source>
</evidence>
<dbReference type="InterPro" id="IPR002469">
    <property type="entry name" value="Peptidase_S9B_N"/>
</dbReference>
<dbReference type="SUPFAM" id="SSF82171">
    <property type="entry name" value="DPP6 N-terminal domain-like"/>
    <property type="match status" value="1"/>
</dbReference>
<keyword evidence="3" id="KW-0732">Signal</keyword>
<organism evidence="6 7">
    <name type="scientific">Splendidivirga corallicola</name>
    <dbReference type="NCBI Taxonomy" id="3051826"/>
    <lineage>
        <taxon>Bacteria</taxon>
        <taxon>Pseudomonadati</taxon>
        <taxon>Bacteroidota</taxon>
        <taxon>Cytophagia</taxon>
        <taxon>Cytophagales</taxon>
        <taxon>Splendidivirgaceae</taxon>
        <taxon>Splendidivirga</taxon>
    </lineage>
</organism>
<keyword evidence="2" id="KW-0720">Serine protease</keyword>
<evidence type="ECO:0000256" key="3">
    <source>
        <dbReference type="SAM" id="SignalP"/>
    </source>
</evidence>
<dbReference type="Gene3D" id="3.40.50.1820">
    <property type="entry name" value="alpha/beta hydrolase"/>
    <property type="match status" value="1"/>
</dbReference>
<keyword evidence="2" id="KW-0645">Protease</keyword>
<sequence>MKPGKTILLSLLIYLTFSTTFAQEQDRSKLQLIDVFDLEYATDPQVSQDGKQIVYLRNFMDIMKDRIRTNLWIINSDGSDHRPLTSGNKNNYSPRWSPDGKKMVYVSTQDGSSQIYMRWMDTGQTAKLTNLTSSPGNLVWSPDGEWIAFTMFVTSKPKSFAKMPAKPKGAEWAEPAKYIDQLRYRADGAGYLKEGYTQLFVLSADGGSPRQITFDNYNYGGRVSWTPDSKAVIISANRHSNAAQEPLNSELYKITLSNGNISQLTSRKGPDNNPVVSPDGKTIAYLGFDDTYQGYEVTRLYTCRIDGSNAKLITSGLDRSVASPVWSSDGKGIYFQYDDEGNTKIALASLNGKIKDITNNVGQTSLGRPYSGGSYTVSDNGLVAFTNCTPDRPADVAVVNSGTKKRLTELNDDLFSFKKTGKVEEIWFESSHDKRKVQGWIVKPSDFDPAKKYPLILEIHGGPFANYGDRFSAEIQLYAAAGYVVLYVNPRGSTSYGKEFGNLIHHNYPGQDYDDLMSGVDAVIKQGYVDENNLFVTGGSGGGVLTAWIVGKTDRFKAAVVAKPVINWYSFALTADAYNFFHKYWFPGFPWDHADHYMKRSPISLVGNVKTPTMLLTGESDYRTPISETEQYYQALKLRNVETAMVRIPGAPHGIAGRPSNLMAKVANILAWFEKYR</sequence>